<dbReference type="EMBL" id="JWIN03000027">
    <property type="protein sequence ID" value="KAB1257328.1"/>
    <property type="molecule type" value="Genomic_DNA"/>
</dbReference>
<evidence type="ECO:0000313" key="1">
    <source>
        <dbReference type="EMBL" id="KAB1257328.1"/>
    </source>
</evidence>
<name>A0A5N4CEI7_CAMDR</name>
<organism evidence="1 2">
    <name type="scientific">Camelus dromedarius</name>
    <name type="common">Dromedary</name>
    <name type="synonym">Arabian camel</name>
    <dbReference type="NCBI Taxonomy" id="9838"/>
    <lineage>
        <taxon>Eukaryota</taxon>
        <taxon>Metazoa</taxon>
        <taxon>Chordata</taxon>
        <taxon>Craniata</taxon>
        <taxon>Vertebrata</taxon>
        <taxon>Euteleostomi</taxon>
        <taxon>Mammalia</taxon>
        <taxon>Eutheria</taxon>
        <taxon>Laurasiatheria</taxon>
        <taxon>Artiodactyla</taxon>
        <taxon>Tylopoda</taxon>
        <taxon>Camelidae</taxon>
        <taxon>Camelus</taxon>
    </lineage>
</organism>
<evidence type="ECO:0000313" key="2">
    <source>
        <dbReference type="Proteomes" id="UP000299084"/>
    </source>
</evidence>
<proteinExistence type="predicted"/>
<dbReference type="AlphaFoldDB" id="A0A5N4CEI7"/>
<reference evidence="1 2" key="1">
    <citation type="journal article" date="2019" name="Mol. Ecol. Resour.">
        <title>Improving Illumina assemblies with Hi-C and long reads: an example with the North African dromedary.</title>
        <authorList>
            <person name="Elbers J.P."/>
            <person name="Rogers M.F."/>
            <person name="Perelman P.L."/>
            <person name="Proskuryakova A.A."/>
            <person name="Serdyukova N.A."/>
            <person name="Johnson W.E."/>
            <person name="Horin P."/>
            <person name="Corander J."/>
            <person name="Murphy D."/>
            <person name="Burger P.A."/>
        </authorList>
    </citation>
    <scope>NUCLEOTIDE SEQUENCE [LARGE SCALE GENOMIC DNA]</scope>
    <source>
        <strain evidence="1">Drom800</strain>
        <tissue evidence="1">Blood</tissue>
    </source>
</reference>
<comment type="caution">
    <text evidence="1">The sequence shown here is derived from an EMBL/GenBank/DDBJ whole genome shotgun (WGS) entry which is preliminary data.</text>
</comment>
<protein>
    <submittedName>
        <fullName evidence="1">Uncharacterized protein</fullName>
    </submittedName>
</protein>
<dbReference type="Proteomes" id="UP000299084">
    <property type="component" value="Unassembled WGS sequence"/>
</dbReference>
<accession>A0A5N4CEI7</accession>
<keyword evidence="2" id="KW-1185">Reference proteome</keyword>
<gene>
    <name evidence="1" type="ORF">Cadr_000026340</name>
</gene>
<sequence>MTLCIVVSIVGLLQQDSVNISGKTILDLVPGFGEEKNKVLVVPDCKERKNREALCQYPEVLMAVGTGRGSSAMRGARKERGAKMNWGVLPLWPPEVLDAPLATRPYFAAA</sequence>